<comment type="caution">
    <text evidence="1">The sequence shown here is derived from an EMBL/GenBank/DDBJ whole genome shotgun (WGS) entry which is preliminary data.</text>
</comment>
<dbReference type="EMBL" id="MWPV01000002">
    <property type="protein sequence ID" value="OUL57948.1"/>
    <property type="molecule type" value="Genomic_DNA"/>
</dbReference>
<gene>
    <name evidence="1" type="ORF">B1199_06175</name>
</gene>
<dbReference type="InterPro" id="IPR021433">
    <property type="entry name" value="DUF3083"/>
</dbReference>
<keyword evidence="2" id="KW-1185">Reference proteome</keyword>
<protein>
    <recommendedName>
        <fullName evidence="3">DUF3083 domain-containing protein</fullName>
    </recommendedName>
</protein>
<dbReference type="Pfam" id="PF11281">
    <property type="entry name" value="DUF3083"/>
    <property type="match status" value="1"/>
</dbReference>
<organism evidence="1 2">
    <name type="scientific">Pseudoalteromonas ulvae</name>
    <dbReference type="NCBI Taxonomy" id="107327"/>
    <lineage>
        <taxon>Bacteria</taxon>
        <taxon>Pseudomonadati</taxon>
        <taxon>Pseudomonadota</taxon>
        <taxon>Gammaproteobacteria</taxon>
        <taxon>Alteromonadales</taxon>
        <taxon>Pseudoalteromonadaceae</taxon>
        <taxon>Pseudoalteromonas</taxon>
    </lineage>
</organism>
<evidence type="ECO:0000313" key="2">
    <source>
        <dbReference type="Proteomes" id="UP000194841"/>
    </source>
</evidence>
<reference evidence="1 2" key="1">
    <citation type="submission" date="2017-02" db="EMBL/GenBank/DDBJ databases">
        <title>Pseudoalteromonas ulvae TC14 Genome.</title>
        <authorList>
            <person name="Molmeret M."/>
        </authorList>
    </citation>
    <scope>NUCLEOTIDE SEQUENCE [LARGE SCALE GENOMIC DNA]</scope>
    <source>
        <strain evidence="1">TC14</strain>
    </source>
</reference>
<dbReference type="OrthoDB" id="6288569at2"/>
<sequence length="355" mass="40816">MASQSQHRVYIPSNARSNQYILAEFRLDELFYSHFSSPAEAYQKISDTLFTLCEENSLHNVHVLANDKLPIVRFNEESYCLQTKKQVLFFYNPKHHESHTCLSEPGHQARKIRIIFLATGDELRAHAADFHRRVTKVIGLFKADLAHCPTVIKIRDHQHLTYDLFANAKGNKESYGYKLRSLAPRYQARACDLPSTHSEMTYVTVGIPLTRNIKTRFLKESDTGYAKLYRYIEDSFLTACGAKNLSRIAMVANDHIPLVRNSQVDRNDQNSELQKISFDPANHDSQYFGYWHEDKLVQTIYFIIAAGDEDKNDIGYGKFMNSVEGALRGLADKLEIPATQQNVTVRFYQHVSYHA</sequence>
<evidence type="ECO:0008006" key="3">
    <source>
        <dbReference type="Google" id="ProtNLM"/>
    </source>
</evidence>
<evidence type="ECO:0000313" key="1">
    <source>
        <dbReference type="EMBL" id="OUL57948.1"/>
    </source>
</evidence>
<dbReference type="RefSeq" id="WP_086743254.1">
    <property type="nucleotide sequence ID" value="NZ_MWPV01000002.1"/>
</dbReference>
<proteinExistence type="predicted"/>
<accession>A0A244CQU3</accession>
<name>A0A244CQU3_PSEDV</name>
<dbReference type="Proteomes" id="UP000194841">
    <property type="component" value="Unassembled WGS sequence"/>
</dbReference>
<dbReference type="AlphaFoldDB" id="A0A244CQU3"/>